<name>A0A072V4R4_MEDTR</name>
<keyword evidence="3" id="KW-1185">Reference proteome</keyword>
<proteinExistence type="predicted"/>
<evidence type="ECO:0000313" key="2">
    <source>
        <dbReference type="EnsemblPlants" id="KEH36989"/>
    </source>
</evidence>
<dbReference type="Proteomes" id="UP000002051">
    <property type="component" value="Chromosome 2"/>
</dbReference>
<organism evidence="1 3">
    <name type="scientific">Medicago truncatula</name>
    <name type="common">Barrel medic</name>
    <name type="synonym">Medicago tribuloides</name>
    <dbReference type="NCBI Taxonomy" id="3880"/>
    <lineage>
        <taxon>Eukaryota</taxon>
        <taxon>Viridiplantae</taxon>
        <taxon>Streptophyta</taxon>
        <taxon>Embryophyta</taxon>
        <taxon>Tracheophyta</taxon>
        <taxon>Spermatophyta</taxon>
        <taxon>Magnoliopsida</taxon>
        <taxon>eudicotyledons</taxon>
        <taxon>Gunneridae</taxon>
        <taxon>Pentapetalae</taxon>
        <taxon>rosids</taxon>
        <taxon>fabids</taxon>
        <taxon>Fabales</taxon>
        <taxon>Fabaceae</taxon>
        <taxon>Papilionoideae</taxon>
        <taxon>50 kb inversion clade</taxon>
        <taxon>NPAAA clade</taxon>
        <taxon>Hologalegina</taxon>
        <taxon>IRL clade</taxon>
        <taxon>Trifolieae</taxon>
        <taxon>Medicago</taxon>
    </lineage>
</organism>
<dbReference type="EMBL" id="CM001218">
    <property type="protein sequence ID" value="KEH36989.1"/>
    <property type="molecule type" value="Genomic_DNA"/>
</dbReference>
<dbReference type="HOGENOM" id="CLU_2375972_0_0_1"/>
<reference evidence="2" key="3">
    <citation type="submission" date="2015-04" db="UniProtKB">
        <authorList>
            <consortium name="EnsemblPlants"/>
        </authorList>
    </citation>
    <scope>IDENTIFICATION</scope>
    <source>
        <strain evidence="2">cv. Jemalong A17</strain>
    </source>
</reference>
<sequence>MTLMEYDAVPDAKEVGHVQAPFLVMSTPIQCKFAKNKKDESTNKLTTSLLITYNDKVQKPTRLTIFKSAEYLCLWIYNVENAKVIDWICTGLNLI</sequence>
<evidence type="ECO:0000313" key="1">
    <source>
        <dbReference type="EMBL" id="KEH36989.1"/>
    </source>
</evidence>
<reference evidence="1 3" key="2">
    <citation type="journal article" date="2014" name="BMC Genomics">
        <title>An improved genome release (version Mt4.0) for the model legume Medicago truncatula.</title>
        <authorList>
            <person name="Tang H."/>
            <person name="Krishnakumar V."/>
            <person name="Bidwell S."/>
            <person name="Rosen B."/>
            <person name="Chan A."/>
            <person name="Zhou S."/>
            <person name="Gentzbittel L."/>
            <person name="Childs K.L."/>
            <person name="Yandell M."/>
            <person name="Gundlach H."/>
            <person name="Mayer K.F."/>
            <person name="Schwartz D.C."/>
            <person name="Town C.D."/>
        </authorList>
    </citation>
    <scope>GENOME REANNOTATION</scope>
    <source>
        <strain evidence="1">A17</strain>
        <strain evidence="2 3">cv. Jemalong A17</strain>
    </source>
</reference>
<accession>A0A072V4R4</accession>
<dbReference type="AlphaFoldDB" id="A0A072V4R4"/>
<protein>
    <submittedName>
        <fullName evidence="1 2">Uncharacterized protein</fullName>
    </submittedName>
</protein>
<dbReference type="EnsemblPlants" id="KEH36989">
    <property type="protein sequence ID" value="KEH36989"/>
    <property type="gene ID" value="MTR_2g026705"/>
</dbReference>
<gene>
    <name evidence="1" type="ordered locus">MTR_2g026705</name>
</gene>
<reference evidence="1 3" key="1">
    <citation type="journal article" date="2011" name="Nature">
        <title>The Medicago genome provides insight into the evolution of rhizobial symbioses.</title>
        <authorList>
            <person name="Young N.D."/>
            <person name="Debelle F."/>
            <person name="Oldroyd G.E."/>
            <person name="Geurts R."/>
            <person name="Cannon S.B."/>
            <person name="Udvardi M.K."/>
            <person name="Benedito V.A."/>
            <person name="Mayer K.F."/>
            <person name="Gouzy J."/>
            <person name="Schoof H."/>
            <person name="Van de Peer Y."/>
            <person name="Proost S."/>
            <person name="Cook D.R."/>
            <person name="Meyers B.C."/>
            <person name="Spannagl M."/>
            <person name="Cheung F."/>
            <person name="De Mita S."/>
            <person name="Krishnakumar V."/>
            <person name="Gundlach H."/>
            <person name="Zhou S."/>
            <person name="Mudge J."/>
            <person name="Bharti A.K."/>
            <person name="Murray J.D."/>
            <person name="Naoumkina M.A."/>
            <person name="Rosen B."/>
            <person name="Silverstein K.A."/>
            <person name="Tang H."/>
            <person name="Rombauts S."/>
            <person name="Zhao P.X."/>
            <person name="Zhou P."/>
            <person name="Barbe V."/>
            <person name="Bardou P."/>
            <person name="Bechner M."/>
            <person name="Bellec A."/>
            <person name="Berger A."/>
            <person name="Berges H."/>
            <person name="Bidwell S."/>
            <person name="Bisseling T."/>
            <person name="Choisne N."/>
            <person name="Couloux A."/>
            <person name="Denny R."/>
            <person name="Deshpande S."/>
            <person name="Dai X."/>
            <person name="Doyle J.J."/>
            <person name="Dudez A.M."/>
            <person name="Farmer A.D."/>
            <person name="Fouteau S."/>
            <person name="Franken C."/>
            <person name="Gibelin C."/>
            <person name="Gish J."/>
            <person name="Goldstein S."/>
            <person name="Gonzalez A.J."/>
            <person name="Green P.J."/>
            <person name="Hallab A."/>
            <person name="Hartog M."/>
            <person name="Hua A."/>
            <person name="Humphray S.J."/>
            <person name="Jeong D.H."/>
            <person name="Jing Y."/>
            <person name="Jocker A."/>
            <person name="Kenton S.M."/>
            <person name="Kim D.J."/>
            <person name="Klee K."/>
            <person name="Lai H."/>
            <person name="Lang C."/>
            <person name="Lin S."/>
            <person name="Macmil S.L."/>
            <person name="Magdelenat G."/>
            <person name="Matthews L."/>
            <person name="McCorrison J."/>
            <person name="Monaghan E.L."/>
            <person name="Mun J.H."/>
            <person name="Najar F.Z."/>
            <person name="Nicholson C."/>
            <person name="Noirot C."/>
            <person name="O'Bleness M."/>
            <person name="Paule C.R."/>
            <person name="Poulain J."/>
            <person name="Prion F."/>
            <person name="Qin B."/>
            <person name="Qu C."/>
            <person name="Retzel E.F."/>
            <person name="Riddle C."/>
            <person name="Sallet E."/>
            <person name="Samain S."/>
            <person name="Samson N."/>
            <person name="Sanders I."/>
            <person name="Saurat O."/>
            <person name="Scarpelli C."/>
            <person name="Schiex T."/>
            <person name="Segurens B."/>
            <person name="Severin A.J."/>
            <person name="Sherrier D.J."/>
            <person name="Shi R."/>
            <person name="Sims S."/>
            <person name="Singer S.R."/>
            <person name="Sinharoy S."/>
            <person name="Sterck L."/>
            <person name="Viollet A."/>
            <person name="Wang B.B."/>
            <person name="Wang K."/>
            <person name="Wang M."/>
            <person name="Wang X."/>
            <person name="Warfsmann J."/>
            <person name="Weissenbach J."/>
            <person name="White D.D."/>
            <person name="White J.D."/>
            <person name="Wiley G.B."/>
            <person name="Wincker P."/>
            <person name="Xing Y."/>
            <person name="Yang L."/>
            <person name="Yao Z."/>
            <person name="Ying F."/>
            <person name="Zhai J."/>
            <person name="Zhou L."/>
            <person name="Zuber A."/>
            <person name="Denarie J."/>
            <person name="Dixon R.A."/>
            <person name="May G.D."/>
            <person name="Schwartz D.C."/>
            <person name="Rogers J."/>
            <person name="Quetier F."/>
            <person name="Town C.D."/>
            <person name="Roe B.A."/>
        </authorList>
    </citation>
    <scope>NUCLEOTIDE SEQUENCE [LARGE SCALE GENOMIC DNA]</scope>
    <source>
        <strain evidence="1">A17</strain>
        <strain evidence="2 3">cv. Jemalong A17</strain>
    </source>
</reference>
<evidence type="ECO:0000313" key="3">
    <source>
        <dbReference type="Proteomes" id="UP000002051"/>
    </source>
</evidence>